<keyword evidence="3" id="KW-1185">Reference proteome</keyword>
<evidence type="ECO:0000313" key="3">
    <source>
        <dbReference type="Proteomes" id="UP000033111"/>
    </source>
</evidence>
<dbReference type="InterPro" id="IPR025847">
    <property type="entry name" value="MEDS_domain"/>
</dbReference>
<proteinExistence type="predicted"/>
<feature type="domain" description="MEDS" evidence="1">
    <location>
        <begin position="23"/>
        <end position="66"/>
    </location>
</feature>
<reference evidence="2 3" key="1">
    <citation type="submission" date="2014-07" db="EMBL/GenBank/DDBJ databases">
        <title>Methanogenic archaea and the global carbon cycle.</title>
        <authorList>
            <person name="Henriksen J.R."/>
            <person name="Luke J."/>
            <person name="Reinhart S."/>
            <person name="Benedict M.N."/>
            <person name="Youngblut N.D."/>
            <person name="Metcalf M.E."/>
            <person name="Whitaker R.J."/>
            <person name="Metcalf W.W."/>
        </authorList>
    </citation>
    <scope>NUCLEOTIDE SEQUENCE [LARGE SCALE GENOMIC DNA]</scope>
    <source>
        <strain evidence="2 3">T4/M</strain>
    </source>
</reference>
<dbReference type="PATRIC" id="fig|1434120.4.peg.3237"/>
<evidence type="ECO:0000313" key="2">
    <source>
        <dbReference type="EMBL" id="AKB29189.1"/>
    </source>
</evidence>
<accession>A0A0E3P628</accession>
<protein>
    <submittedName>
        <fullName evidence="2">Sensory transduction histidine kinase</fullName>
    </submittedName>
</protein>
<keyword evidence="2" id="KW-0808">Transferase</keyword>
<evidence type="ECO:0000259" key="1">
    <source>
        <dbReference type="Pfam" id="PF14417"/>
    </source>
</evidence>
<dbReference type="EMBL" id="CP009506">
    <property type="protein sequence ID" value="AKB29189.1"/>
    <property type="molecule type" value="Genomic_DNA"/>
</dbReference>
<gene>
    <name evidence="2" type="ORF">MSSIT_2470</name>
</gene>
<dbReference type="GO" id="GO:0016301">
    <property type="term" value="F:kinase activity"/>
    <property type="evidence" value="ECO:0007669"/>
    <property type="project" value="UniProtKB-KW"/>
</dbReference>
<dbReference type="Proteomes" id="UP000033111">
    <property type="component" value="Chromosome"/>
</dbReference>
<dbReference type="AlphaFoldDB" id="A0A0E3P628"/>
<dbReference type="HOGENOM" id="CLU_199468_0_0_2"/>
<organism evidence="2 3">
    <name type="scientific">Methanosarcina siciliae T4/M</name>
    <dbReference type="NCBI Taxonomy" id="1434120"/>
    <lineage>
        <taxon>Archaea</taxon>
        <taxon>Methanobacteriati</taxon>
        <taxon>Methanobacteriota</taxon>
        <taxon>Stenosarchaea group</taxon>
        <taxon>Methanomicrobia</taxon>
        <taxon>Methanosarcinales</taxon>
        <taxon>Methanosarcinaceae</taxon>
        <taxon>Methanosarcina</taxon>
    </lineage>
</organism>
<dbReference type="Pfam" id="PF14417">
    <property type="entry name" value="MEDS"/>
    <property type="match status" value="1"/>
</dbReference>
<dbReference type="KEGG" id="msw:MSSIT_2470"/>
<sequence length="75" mass="8697">MEMGPGEHFSVNFTVLKKICWIEDLLDISIPYLKAGLENNEFCLWIVSEPLNMEKVKEALQKIEKNPHKRNSPPD</sequence>
<keyword evidence="2" id="KW-0418">Kinase</keyword>
<name>A0A0E3P628_9EURY</name>